<evidence type="ECO:0000313" key="2">
    <source>
        <dbReference type="Proteomes" id="UP000434907"/>
    </source>
</evidence>
<sequence>MKLTMVLINEPSDIFLSKIHREVVRDFENIFSDDFEEGCKEIPRFSVTWFYKKLVGWFEYHGDYYVFVSCTLQQQELGRIEHCIYSLTGRRGVGNHIDQLEFIGRPNVPMKKFLNKRF</sequence>
<dbReference type="Proteomes" id="UP000434907">
    <property type="component" value="Segment"/>
</dbReference>
<name>A0A678ZRQ8_9CAUD</name>
<protein>
    <submittedName>
        <fullName evidence="1">Uncharacterized protein</fullName>
    </submittedName>
</protein>
<gene>
    <name evidence="1" type="ORF">Arno18_46</name>
</gene>
<accession>A0A678ZRQ8</accession>
<reference evidence="1 2" key="1">
    <citation type="submission" date="2018-12" db="EMBL/GenBank/DDBJ databases">
        <authorList>
            <person name="Shneider M.M."/>
            <person name="Kabilov M.R."/>
            <person name="Miroshnikov K.A."/>
        </authorList>
    </citation>
    <scope>NUCLEOTIDE SEQUENCE [LARGE SCALE GENOMIC DNA]</scope>
</reference>
<evidence type="ECO:0000313" key="1">
    <source>
        <dbReference type="EMBL" id="AZV02232.1"/>
    </source>
</evidence>
<proteinExistence type="predicted"/>
<keyword evidence="2" id="KW-1185">Reference proteome</keyword>
<organism evidence="1 2">
    <name type="scientific">Pectobacterium phage Arno18</name>
    <dbReference type="NCBI Taxonomy" id="2500578"/>
    <lineage>
        <taxon>Viruses</taxon>
        <taxon>Duplodnaviria</taxon>
        <taxon>Heunggongvirae</taxon>
        <taxon>Uroviricota</taxon>
        <taxon>Caudoviricetes</taxon>
        <taxon>Andersonviridae</taxon>
        <taxon>Andersonviridae incertae sedis</taxon>
        <taxon>Arnovirus</taxon>
        <taxon>Arnovirus arno18</taxon>
    </lineage>
</organism>
<dbReference type="EMBL" id="MK290738">
    <property type="protein sequence ID" value="AZV02232.1"/>
    <property type="molecule type" value="Genomic_DNA"/>
</dbReference>